<organism evidence="1 2">
    <name type="scientific">Galbibacter orientalis DSM 19592</name>
    <dbReference type="NCBI Taxonomy" id="926559"/>
    <lineage>
        <taxon>Bacteria</taxon>
        <taxon>Pseudomonadati</taxon>
        <taxon>Bacteroidota</taxon>
        <taxon>Flavobacteriia</taxon>
        <taxon>Flavobacteriales</taxon>
        <taxon>Flavobacteriaceae</taxon>
        <taxon>Galbibacter</taxon>
    </lineage>
</organism>
<dbReference type="HOGENOM" id="CLU_1006985_0_0_10"/>
<reference evidence="1 2" key="1">
    <citation type="submission" date="2012-02" db="EMBL/GenBank/DDBJ databases">
        <title>Improved High-Quality Draft genome of Joostella marina DSM 19592.</title>
        <authorList>
            <consortium name="US DOE Joint Genome Institute (JGI-PGF)"/>
            <person name="Lucas S."/>
            <person name="Copeland A."/>
            <person name="Lapidus A."/>
            <person name="Bruce D."/>
            <person name="Goodwin L."/>
            <person name="Pitluck S."/>
            <person name="Peters L."/>
            <person name="Chertkov O."/>
            <person name="Ovchinnikova G."/>
            <person name="Kyrpides N."/>
            <person name="Mavromatis K."/>
            <person name="Detter J.C."/>
            <person name="Han C."/>
            <person name="Land M."/>
            <person name="Hauser L."/>
            <person name="Markowitz V."/>
            <person name="Cheng J.-F."/>
            <person name="Hugenholtz P."/>
            <person name="Woyke T."/>
            <person name="Wu D."/>
            <person name="Tindall B."/>
            <person name="Brambilla E."/>
            <person name="Klenk H.-P."/>
            <person name="Eisen J.A."/>
        </authorList>
    </citation>
    <scope>NUCLEOTIDE SEQUENCE [LARGE SCALE GENOMIC DNA]</scope>
    <source>
        <strain evidence="1 2">DSM 19592</strain>
    </source>
</reference>
<name>I3C9G6_9FLAO</name>
<dbReference type="eggNOG" id="ENOG502ZCFB">
    <property type="taxonomic scope" value="Bacteria"/>
</dbReference>
<gene>
    <name evidence="1" type="ORF">JoomaDRAFT_3314</name>
</gene>
<dbReference type="OrthoDB" id="1490993at2"/>
<evidence type="ECO:0000313" key="2">
    <source>
        <dbReference type="Proteomes" id="UP000004690"/>
    </source>
</evidence>
<evidence type="ECO:0000313" key="1">
    <source>
        <dbReference type="EMBL" id="EIJ40259.1"/>
    </source>
</evidence>
<dbReference type="Proteomes" id="UP000004690">
    <property type="component" value="Unassembled WGS sequence"/>
</dbReference>
<accession>I3C9G6</accession>
<protein>
    <submittedName>
        <fullName evidence="1">Uncharacterized protein</fullName>
    </submittedName>
</protein>
<dbReference type="RefSeq" id="WP_008614419.1">
    <property type="nucleotide sequence ID" value="NZ_JH651379.1"/>
</dbReference>
<dbReference type="AlphaFoldDB" id="I3C9G6"/>
<keyword evidence="2" id="KW-1185">Reference proteome</keyword>
<sequence length="277" mass="32697">MAGHSFTAIQTSAYIDNKNLFQDFAIVTFKCGLTIKDITNDSLLNNYIKNKRLDKYLLKKYIKYNKVFANQINTTLRDSLYALTKIDHKWKVYYLYSLSKVDSNNAKKYEIVYDSIVSKIVENRLIPLIKKYGYPGERNIGLCRNGAQNDSYKYRYSFSNVTARTILLHYYMQPKPCTYNNMFLNEVKKGNMPPNQYASIMDFQARFGTDASCNAEIYNEITDTKDTTLFNQINRRRKELGLESLEEKHSKYKRGQVACKEIKRKKYNHIKLFYWCR</sequence>
<proteinExistence type="predicted"/>
<dbReference type="STRING" id="926559.JoomaDRAFT_3314"/>
<dbReference type="EMBL" id="JH651379">
    <property type="protein sequence ID" value="EIJ40259.1"/>
    <property type="molecule type" value="Genomic_DNA"/>
</dbReference>